<dbReference type="VEuPathDB" id="VectorBase:LOC119175783"/>
<accession>A0A9J6DCC6</accession>
<gene>
    <name evidence="2" type="ORF">HPB51_021042</name>
</gene>
<feature type="compositionally biased region" description="Low complexity" evidence="1">
    <location>
        <begin position="81"/>
        <end position="95"/>
    </location>
</feature>
<keyword evidence="3" id="KW-1185">Reference proteome</keyword>
<sequence length="121" mass="12751">MQKVVCAVTRAYVLIVEIVEIGGGRESEDTVLLILKELYALQGFAPQLATSRSASQPKMQLYNPAALLGNTSVAVPPPPTSLQSPPNSTTTTSGVPPLPLDGLSAPPPLQGFVRMSPLTRK</sequence>
<dbReference type="EMBL" id="JABSTU010000010">
    <property type="protein sequence ID" value="KAH8019720.1"/>
    <property type="molecule type" value="Genomic_DNA"/>
</dbReference>
<evidence type="ECO:0000313" key="3">
    <source>
        <dbReference type="Proteomes" id="UP000821866"/>
    </source>
</evidence>
<protein>
    <submittedName>
        <fullName evidence="2">Uncharacterized protein</fullName>
    </submittedName>
</protein>
<proteinExistence type="predicted"/>
<feature type="region of interest" description="Disordered" evidence="1">
    <location>
        <begin position="72"/>
        <end position="121"/>
    </location>
</feature>
<dbReference type="Proteomes" id="UP000821866">
    <property type="component" value="Chromosome 8"/>
</dbReference>
<organism evidence="2 3">
    <name type="scientific">Rhipicephalus microplus</name>
    <name type="common">Cattle tick</name>
    <name type="synonym">Boophilus microplus</name>
    <dbReference type="NCBI Taxonomy" id="6941"/>
    <lineage>
        <taxon>Eukaryota</taxon>
        <taxon>Metazoa</taxon>
        <taxon>Ecdysozoa</taxon>
        <taxon>Arthropoda</taxon>
        <taxon>Chelicerata</taxon>
        <taxon>Arachnida</taxon>
        <taxon>Acari</taxon>
        <taxon>Parasitiformes</taxon>
        <taxon>Ixodida</taxon>
        <taxon>Ixodoidea</taxon>
        <taxon>Ixodidae</taxon>
        <taxon>Rhipicephalinae</taxon>
        <taxon>Rhipicephalus</taxon>
        <taxon>Boophilus</taxon>
    </lineage>
</organism>
<name>A0A9J6DCC6_RHIMP</name>
<evidence type="ECO:0000256" key="1">
    <source>
        <dbReference type="SAM" id="MobiDB-lite"/>
    </source>
</evidence>
<comment type="caution">
    <text evidence="2">The sequence shown here is derived from an EMBL/GenBank/DDBJ whole genome shotgun (WGS) entry which is preliminary data.</text>
</comment>
<reference evidence="2" key="2">
    <citation type="submission" date="2021-09" db="EMBL/GenBank/DDBJ databases">
        <authorList>
            <person name="Jia N."/>
            <person name="Wang J."/>
            <person name="Shi W."/>
            <person name="Du L."/>
            <person name="Sun Y."/>
            <person name="Zhan W."/>
            <person name="Jiang J."/>
            <person name="Wang Q."/>
            <person name="Zhang B."/>
            <person name="Ji P."/>
            <person name="Sakyi L.B."/>
            <person name="Cui X."/>
            <person name="Yuan T."/>
            <person name="Jiang B."/>
            <person name="Yang W."/>
            <person name="Lam T.T.-Y."/>
            <person name="Chang Q."/>
            <person name="Ding S."/>
            <person name="Wang X."/>
            <person name="Zhu J."/>
            <person name="Ruan X."/>
            <person name="Zhao L."/>
            <person name="Wei J."/>
            <person name="Que T."/>
            <person name="Du C."/>
            <person name="Cheng J."/>
            <person name="Dai P."/>
            <person name="Han X."/>
            <person name="Huang E."/>
            <person name="Gao Y."/>
            <person name="Liu J."/>
            <person name="Shao H."/>
            <person name="Ye R."/>
            <person name="Li L."/>
            <person name="Wei W."/>
            <person name="Wang X."/>
            <person name="Wang C."/>
            <person name="Huo Q."/>
            <person name="Li W."/>
            <person name="Guo W."/>
            <person name="Chen H."/>
            <person name="Chen S."/>
            <person name="Zhou L."/>
            <person name="Zhou L."/>
            <person name="Ni X."/>
            <person name="Tian J."/>
            <person name="Zhou Y."/>
            <person name="Sheng Y."/>
            <person name="Liu T."/>
            <person name="Pan Y."/>
            <person name="Xia L."/>
            <person name="Li J."/>
            <person name="Zhao F."/>
            <person name="Cao W."/>
        </authorList>
    </citation>
    <scope>NUCLEOTIDE SEQUENCE</scope>
    <source>
        <strain evidence="2">Rmic-2018</strain>
        <tissue evidence="2">Larvae</tissue>
    </source>
</reference>
<dbReference type="AlphaFoldDB" id="A0A9J6DCC6"/>
<evidence type="ECO:0000313" key="2">
    <source>
        <dbReference type="EMBL" id="KAH8019720.1"/>
    </source>
</evidence>
<reference evidence="2" key="1">
    <citation type="journal article" date="2020" name="Cell">
        <title>Large-Scale Comparative Analyses of Tick Genomes Elucidate Their Genetic Diversity and Vector Capacities.</title>
        <authorList>
            <consortium name="Tick Genome and Microbiome Consortium (TIGMIC)"/>
            <person name="Jia N."/>
            <person name="Wang J."/>
            <person name="Shi W."/>
            <person name="Du L."/>
            <person name="Sun Y."/>
            <person name="Zhan W."/>
            <person name="Jiang J.F."/>
            <person name="Wang Q."/>
            <person name="Zhang B."/>
            <person name="Ji P."/>
            <person name="Bell-Sakyi L."/>
            <person name="Cui X.M."/>
            <person name="Yuan T.T."/>
            <person name="Jiang B.G."/>
            <person name="Yang W.F."/>
            <person name="Lam T.T."/>
            <person name="Chang Q.C."/>
            <person name="Ding S.J."/>
            <person name="Wang X.J."/>
            <person name="Zhu J.G."/>
            <person name="Ruan X.D."/>
            <person name="Zhao L."/>
            <person name="Wei J.T."/>
            <person name="Ye R.Z."/>
            <person name="Que T.C."/>
            <person name="Du C.H."/>
            <person name="Zhou Y.H."/>
            <person name="Cheng J.X."/>
            <person name="Dai P.F."/>
            <person name="Guo W.B."/>
            <person name="Han X.H."/>
            <person name="Huang E.J."/>
            <person name="Li L.F."/>
            <person name="Wei W."/>
            <person name="Gao Y.C."/>
            <person name="Liu J.Z."/>
            <person name="Shao H.Z."/>
            <person name="Wang X."/>
            <person name="Wang C.C."/>
            <person name="Yang T.C."/>
            <person name="Huo Q.B."/>
            <person name="Li W."/>
            <person name="Chen H.Y."/>
            <person name="Chen S.E."/>
            <person name="Zhou L.G."/>
            <person name="Ni X.B."/>
            <person name="Tian J.H."/>
            <person name="Sheng Y."/>
            <person name="Liu T."/>
            <person name="Pan Y.S."/>
            <person name="Xia L.Y."/>
            <person name="Li J."/>
            <person name="Zhao F."/>
            <person name="Cao W.C."/>
        </authorList>
    </citation>
    <scope>NUCLEOTIDE SEQUENCE</scope>
    <source>
        <strain evidence="2">Rmic-2018</strain>
    </source>
</reference>